<dbReference type="EMBL" id="JANPWB010000013">
    <property type="protein sequence ID" value="KAJ1108172.1"/>
    <property type="molecule type" value="Genomic_DNA"/>
</dbReference>
<dbReference type="Proteomes" id="UP001066276">
    <property type="component" value="Chromosome 9"/>
</dbReference>
<dbReference type="AlphaFoldDB" id="A0AAV7MY99"/>
<proteinExistence type="predicted"/>
<accession>A0AAV7MY99</accession>
<feature type="region of interest" description="Disordered" evidence="1">
    <location>
        <begin position="138"/>
        <end position="166"/>
    </location>
</feature>
<feature type="region of interest" description="Disordered" evidence="1">
    <location>
        <begin position="1"/>
        <end position="43"/>
    </location>
</feature>
<evidence type="ECO:0000313" key="3">
    <source>
        <dbReference type="Proteomes" id="UP001066276"/>
    </source>
</evidence>
<protein>
    <submittedName>
        <fullName evidence="2">Uncharacterized protein</fullName>
    </submittedName>
</protein>
<organism evidence="2 3">
    <name type="scientific">Pleurodeles waltl</name>
    <name type="common">Iberian ribbed newt</name>
    <dbReference type="NCBI Taxonomy" id="8319"/>
    <lineage>
        <taxon>Eukaryota</taxon>
        <taxon>Metazoa</taxon>
        <taxon>Chordata</taxon>
        <taxon>Craniata</taxon>
        <taxon>Vertebrata</taxon>
        <taxon>Euteleostomi</taxon>
        <taxon>Amphibia</taxon>
        <taxon>Batrachia</taxon>
        <taxon>Caudata</taxon>
        <taxon>Salamandroidea</taxon>
        <taxon>Salamandridae</taxon>
        <taxon>Pleurodelinae</taxon>
        <taxon>Pleurodeles</taxon>
    </lineage>
</organism>
<keyword evidence="3" id="KW-1185">Reference proteome</keyword>
<gene>
    <name evidence="2" type="ORF">NDU88_005554</name>
</gene>
<name>A0AAV7MY99_PLEWA</name>
<evidence type="ECO:0000256" key="1">
    <source>
        <dbReference type="SAM" id="MobiDB-lite"/>
    </source>
</evidence>
<reference evidence="2" key="1">
    <citation type="journal article" date="2022" name="bioRxiv">
        <title>Sequencing and chromosome-scale assembly of the giantPleurodeles waltlgenome.</title>
        <authorList>
            <person name="Brown T."/>
            <person name="Elewa A."/>
            <person name="Iarovenko S."/>
            <person name="Subramanian E."/>
            <person name="Araus A.J."/>
            <person name="Petzold A."/>
            <person name="Susuki M."/>
            <person name="Suzuki K.-i.T."/>
            <person name="Hayashi T."/>
            <person name="Toyoda A."/>
            <person name="Oliveira C."/>
            <person name="Osipova E."/>
            <person name="Leigh N.D."/>
            <person name="Simon A."/>
            <person name="Yun M.H."/>
        </authorList>
    </citation>
    <scope>NUCLEOTIDE SEQUENCE</scope>
    <source>
        <strain evidence="2">20211129_DDA</strain>
        <tissue evidence="2">Liver</tissue>
    </source>
</reference>
<comment type="caution">
    <text evidence="2">The sequence shown here is derived from an EMBL/GenBank/DDBJ whole genome shotgun (WGS) entry which is preliminary data.</text>
</comment>
<feature type="compositionally biased region" description="Polar residues" evidence="1">
    <location>
        <begin position="1"/>
        <end position="20"/>
    </location>
</feature>
<sequence length="279" mass="30716">MVRLNSTKWRADLGTSSTQRRVNKVKPDSPRRTPAAPEDSNGALHGEALFQTQGLSAAGDLPKQKLAPSLIDGDMALCPNQSTVSKEHNYCSQEGSVKPLLAALCFRKRKSKSRARKHSFLRLDEATVSQEAGLQEMGLQHKQRPRGKKEGCEASPVTATKRQKRPQQEKACCEVAQQIHGLPLEDYRQLFCTLVEKALSPRSSPRSGLLQARRVKERLYHAVGCPQYWEVVHPGGQVEVIEGFGQTKSGLAPPHFHIDTGMGESPCIGEPPKKKQAAL</sequence>
<evidence type="ECO:0000313" key="2">
    <source>
        <dbReference type="EMBL" id="KAJ1108172.1"/>
    </source>
</evidence>